<gene>
    <name evidence="2" type="ORF">HK100_012319</name>
</gene>
<evidence type="ECO:0000313" key="2">
    <source>
        <dbReference type="EMBL" id="KAJ3138781.1"/>
    </source>
</evidence>
<sequence>MLLYAGFRGHKVATQLPATYRTTQQPNLIPIEYFDDLFPSAVPSASFEFPAVTVCADDPAATLSIVSCYKTTTATNVNCDSAGTASGNLEIEGNSLSCTTVNQSPGNILIAGTADDTFSLSLTVSGTRANYHDGILVYVHDQSVASYQSMFNVTFDNFFTASTYTVAEVAVRKIIEIDLDGNYEIDFETKVSYLGINISKNASLPSPIVLEIKYPTLEVVYEKAFLPIDMFNWLGEVGGVSSLLYLLHNTVVYIVPLALLRFDRYTDVKGKRANNYESFAGY</sequence>
<keyword evidence="1" id="KW-0472">Membrane</keyword>
<keyword evidence="1" id="KW-0812">Transmembrane</keyword>
<evidence type="ECO:0000256" key="1">
    <source>
        <dbReference type="SAM" id="Phobius"/>
    </source>
</evidence>
<name>A0AAD5TAZ4_9FUNG</name>
<comment type="caution">
    <text evidence="2">The sequence shown here is derived from an EMBL/GenBank/DDBJ whole genome shotgun (WGS) entry which is preliminary data.</text>
</comment>
<protein>
    <submittedName>
        <fullName evidence="2">Uncharacterized protein</fullName>
    </submittedName>
</protein>
<organism evidence="2 3">
    <name type="scientific">Physocladia obscura</name>
    <dbReference type="NCBI Taxonomy" id="109957"/>
    <lineage>
        <taxon>Eukaryota</taxon>
        <taxon>Fungi</taxon>
        <taxon>Fungi incertae sedis</taxon>
        <taxon>Chytridiomycota</taxon>
        <taxon>Chytridiomycota incertae sedis</taxon>
        <taxon>Chytridiomycetes</taxon>
        <taxon>Chytridiales</taxon>
        <taxon>Chytriomycetaceae</taxon>
        <taxon>Physocladia</taxon>
    </lineage>
</organism>
<keyword evidence="1" id="KW-1133">Transmembrane helix</keyword>
<proteinExistence type="predicted"/>
<dbReference type="EMBL" id="JADGJH010000087">
    <property type="protein sequence ID" value="KAJ3138781.1"/>
    <property type="molecule type" value="Genomic_DNA"/>
</dbReference>
<feature type="transmembrane region" description="Helical" evidence="1">
    <location>
        <begin position="243"/>
        <end position="262"/>
    </location>
</feature>
<dbReference type="AlphaFoldDB" id="A0AAD5TAZ4"/>
<accession>A0AAD5TAZ4</accession>
<reference evidence="2" key="1">
    <citation type="submission" date="2020-05" db="EMBL/GenBank/DDBJ databases">
        <title>Phylogenomic resolution of chytrid fungi.</title>
        <authorList>
            <person name="Stajich J.E."/>
            <person name="Amses K."/>
            <person name="Simmons R."/>
            <person name="Seto K."/>
            <person name="Myers J."/>
            <person name="Bonds A."/>
            <person name="Quandt C.A."/>
            <person name="Barry K."/>
            <person name="Liu P."/>
            <person name="Grigoriev I."/>
            <person name="Longcore J.E."/>
            <person name="James T.Y."/>
        </authorList>
    </citation>
    <scope>NUCLEOTIDE SEQUENCE</scope>
    <source>
        <strain evidence="2">JEL0513</strain>
    </source>
</reference>
<dbReference type="Proteomes" id="UP001211907">
    <property type="component" value="Unassembled WGS sequence"/>
</dbReference>
<keyword evidence="3" id="KW-1185">Reference proteome</keyword>
<evidence type="ECO:0000313" key="3">
    <source>
        <dbReference type="Proteomes" id="UP001211907"/>
    </source>
</evidence>